<dbReference type="CDD" id="cd07344">
    <property type="entry name" value="M48_yhfN_like"/>
    <property type="match status" value="1"/>
</dbReference>
<dbReference type="InterPro" id="IPR002725">
    <property type="entry name" value="YgjP-like_metallopeptidase"/>
</dbReference>
<reference evidence="3 4" key="1">
    <citation type="submission" date="2020-11" db="EMBL/GenBank/DDBJ databases">
        <title>Algicoccus daihaiensis sp.nov., isolated from Daihai Lake in Inner Mongolia.</title>
        <authorList>
            <person name="Kai J."/>
        </authorList>
    </citation>
    <scope>NUCLEOTIDE SEQUENCE [LARGE SCALE GENOMIC DNA]</scope>
    <source>
        <strain evidence="4">f23</strain>
    </source>
</reference>
<dbReference type="Proteomes" id="UP000831607">
    <property type="component" value="Chromosome"/>
</dbReference>
<name>A0ABY4AI49_9BURK</name>
<proteinExistence type="predicted"/>
<dbReference type="PANTHER" id="PTHR30399:SF1">
    <property type="entry name" value="UTP PYROPHOSPHATASE"/>
    <property type="match status" value="1"/>
</dbReference>
<evidence type="ECO:0000313" key="3">
    <source>
        <dbReference type="EMBL" id="UOD49956.1"/>
    </source>
</evidence>
<organism evidence="3 4">
    <name type="scientific">Orrella daihaiensis</name>
    <dbReference type="NCBI Taxonomy" id="2782176"/>
    <lineage>
        <taxon>Bacteria</taxon>
        <taxon>Pseudomonadati</taxon>
        <taxon>Pseudomonadota</taxon>
        <taxon>Betaproteobacteria</taxon>
        <taxon>Burkholderiales</taxon>
        <taxon>Alcaligenaceae</taxon>
        <taxon>Orrella</taxon>
    </lineage>
</organism>
<dbReference type="RefSeq" id="WP_243478340.1">
    <property type="nucleotide sequence ID" value="NZ_CP063982.1"/>
</dbReference>
<dbReference type="Gene3D" id="3.30.2010.10">
    <property type="entry name" value="Metalloproteases ('zincins'), catalytic domain"/>
    <property type="match status" value="1"/>
</dbReference>
<dbReference type="EMBL" id="CP063982">
    <property type="protein sequence ID" value="UOD49956.1"/>
    <property type="molecule type" value="Genomic_DNA"/>
</dbReference>
<accession>A0ABY4AI49</accession>
<feature type="domain" description="YgjP-like metallopeptidase" evidence="2">
    <location>
        <begin position="46"/>
        <end position="263"/>
    </location>
</feature>
<gene>
    <name evidence="3" type="ORF">DHf2319_11010</name>
</gene>
<keyword evidence="4" id="KW-1185">Reference proteome</keyword>
<evidence type="ECO:0000256" key="1">
    <source>
        <dbReference type="SAM" id="MobiDB-lite"/>
    </source>
</evidence>
<evidence type="ECO:0000259" key="2">
    <source>
        <dbReference type="Pfam" id="PF01863"/>
    </source>
</evidence>
<feature type="region of interest" description="Disordered" evidence="1">
    <location>
        <begin position="1"/>
        <end position="20"/>
    </location>
</feature>
<protein>
    <submittedName>
        <fullName evidence="3">M48 family metallopeptidase</fullName>
    </submittedName>
</protein>
<dbReference type="InterPro" id="IPR053136">
    <property type="entry name" value="UTP_pyrophosphatase-like"/>
</dbReference>
<dbReference type="Pfam" id="PF01863">
    <property type="entry name" value="YgjP-like"/>
    <property type="match status" value="1"/>
</dbReference>
<evidence type="ECO:0000313" key="4">
    <source>
        <dbReference type="Proteomes" id="UP000831607"/>
    </source>
</evidence>
<sequence length="274" mass="30907">MQLAFNLDPIPAPEPRSSPGIGKHERVLEHHGVRLVFTLQRSRRRSIGLMVTEEGLKVTAPSWVSLQQIDLAVLEKFDWVLKKTQMLQARQQRRQQTHSNWRSGGVVAYLGRGIELQCGSNNMPEARGQVWFEGIADAPKNGDRLWLPLPPDSDVEQVRDLAQGWLQRQAKTCFGGRLDYFAMTSGLRPTSWRISSATGRWGSCTIEGKVSLNWRLIHFDVSVIDYVIAHELAHLKQMNHSPAFWDEVKAICPDYLKAYQTLKGLSPGDTPAVS</sequence>
<dbReference type="PANTHER" id="PTHR30399">
    <property type="entry name" value="UNCHARACTERIZED PROTEIN YGJP"/>
    <property type="match status" value="1"/>
</dbReference>